<dbReference type="InterPro" id="IPR029044">
    <property type="entry name" value="Nucleotide-diphossugar_trans"/>
</dbReference>
<proteinExistence type="predicted"/>
<gene>
    <name evidence="2" type="ORF">METZ01_LOCUS184670</name>
</gene>
<dbReference type="InterPro" id="IPR001173">
    <property type="entry name" value="Glyco_trans_2-like"/>
</dbReference>
<dbReference type="PANTHER" id="PTHR43179:SF7">
    <property type="entry name" value="RHAMNOSYLTRANSFERASE WBBL"/>
    <property type="match status" value="1"/>
</dbReference>
<organism evidence="2">
    <name type="scientific">marine metagenome</name>
    <dbReference type="NCBI Taxonomy" id="408172"/>
    <lineage>
        <taxon>unclassified sequences</taxon>
        <taxon>metagenomes</taxon>
        <taxon>ecological metagenomes</taxon>
    </lineage>
</organism>
<protein>
    <recommendedName>
        <fullName evidence="1">Glycosyltransferase 2-like domain-containing protein</fullName>
    </recommendedName>
</protein>
<dbReference type="CDD" id="cd04186">
    <property type="entry name" value="GT_2_like_c"/>
    <property type="match status" value="1"/>
</dbReference>
<accession>A0A382CZZ9</accession>
<dbReference type="EMBL" id="UINC01036996">
    <property type="protein sequence ID" value="SVB31816.1"/>
    <property type="molecule type" value="Genomic_DNA"/>
</dbReference>
<dbReference type="AlphaFoldDB" id="A0A382CZZ9"/>
<name>A0A382CZZ9_9ZZZZ</name>
<reference evidence="2" key="1">
    <citation type="submission" date="2018-05" db="EMBL/GenBank/DDBJ databases">
        <authorList>
            <person name="Lanie J.A."/>
            <person name="Ng W.-L."/>
            <person name="Kazmierczak K.M."/>
            <person name="Andrzejewski T.M."/>
            <person name="Davidsen T.M."/>
            <person name="Wayne K.J."/>
            <person name="Tettelin H."/>
            <person name="Glass J.I."/>
            <person name="Rusch D."/>
            <person name="Podicherti R."/>
            <person name="Tsui H.-C.T."/>
            <person name="Winkler M.E."/>
        </authorList>
    </citation>
    <scope>NUCLEOTIDE SEQUENCE</scope>
</reference>
<feature type="domain" description="Glycosyltransferase 2-like" evidence="1">
    <location>
        <begin position="7"/>
        <end position="187"/>
    </location>
</feature>
<sequence length="287" mass="33187">MTVSFSIVNLNSESHLYNCIKVLPESISDIAYEIIVVDNGSRDQSIQMLREHYPLVRIIKNLRNEGYTKAINMSLRESIGDMIVLLNPDTIPQSGASSKMIEYMVSNSKVGICGPKVLNMDGSFQKSCRRGIARPWAVFSYFFGLSRIYPDNVRFTGYHLDHLDENMIAEVGGVSGSCMVIRREVINQIGYFDERYFAYQEDSDYCLRASEKGWSIIYNPHSVIYHIGGAGGSNSYPMRSIFEWHRSYYFYYQKHFAEDYPTLFNYFYSLLMFIKLIIAEGKDFLYR</sequence>
<dbReference type="PANTHER" id="PTHR43179">
    <property type="entry name" value="RHAMNOSYLTRANSFERASE WBBL"/>
    <property type="match status" value="1"/>
</dbReference>
<dbReference type="SUPFAM" id="SSF53448">
    <property type="entry name" value="Nucleotide-diphospho-sugar transferases"/>
    <property type="match status" value="1"/>
</dbReference>
<evidence type="ECO:0000313" key="2">
    <source>
        <dbReference type="EMBL" id="SVB31816.1"/>
    </source>
</evidence>
<dbReference type="Pfam" id="PF00535">
    <property type="entry name" value="Glycos_transf_2"/>
    <property type="match status" value="1"/>
</dbReference>
<dbReference type="Gene3D" id="3.90.550.10">
    <property type="entry name" value="Spore Coat Polysaccharide Biosynthesis Protein SpsA, Chain A"/>
    <property type="match status" value="1"/>
</dbReference>
<evidence type="ECO:0000259" key="1">
    <source>
        <dbReference type="Pfam" id="PF00535"/>
    </source>
</evidence>